<feature type="compositionally biased region" description="Basic residues" evidence="1">
    <location>
        <begin position="165"/>
        <end position="175"/>
    </location>
</feature>
<sequence>MAEEEAVTGWAVPAWAKRRPRCMRGLPNAPSIMQSGPPAAASGAADSAGPALTPAQRRLLVAAGAGIPARLLSSRPSRQAAALAQQPLRGAWRAGATYRPALRAAATAALTAAEPDPSPLDNTDAWAGADVREGYKNMYGWLVHQARAAHVAERKGGKDEGSKKERSKGRKPARGRGREPQALPRGAADDGGDSDDSFRGTEEINSDHEAEFGGLLGVSMLHSWTDCGRKELRMLKCGHDMFRMHENNALFLAWLLSCSAAQDPNDAATAELKAEWARDRIAWRVSVVEGAYVALPDPRDTAALHQLSDYLRFPRSPYTNYPYRVMLGRALLQLQLGCQVLSPTGVHIATHTLAVRQRRVQYDLDALVDHLVQFLDHGGLRVTLPELRLLTFMLGELHVLAAGYDSHDLMGAGPRLGPVPAHLTSMGVLIRIVRYAAERFMAIPQPPALAAAIAADAAGTAAPQADSFGFDAHDEYAVVKTGGHMPLGAAAAALAAAPVRWPEAEAVMSEVELAQLARMIIRAHWYSAIAPAVEAAVREAVEAGSDVSRAPLDDVAGALSSPDSRGGRAYATAVQRACSKMGLDSSMIRPLEAERVRKAYEDTAGDAVTCLVAGAEWDDAEREQAKVLLRELERWLPEAVLQPLPAAPAKEADEEAEAAVGDPPVLAEAPAGVVEAGAEGLAAAASCSGAAAQGELGSPRVSGAAAAAGQAAAAVGAAGARRSPPAPVLRSGELGRLGPRMHLARMLVSAWSDAPRSAPTKLTAVGSAAAALAVGAAAAANALRDWLGTVLAPVAVDNPTRTGVLQPLSRQPAPAPWLTLASGPSGANGSGSGGAGRSPFAWLRSDSSDMAMGLSLGCQGGWAGAEDAEVEIKLVYGTEGLARAAHKALDAATRRSPQPISAGAFALVGLTTEGGRMANLTAALAAALVRDGAAVLAVGGGGVGRNSFLGEAQTRVLRDAGAKQLEDAVAAIMAVQAQRPQERLALLAVPYGGLGAVSSVRHACKLMADEMMVPVPEEDTKPAPDKKTPRAKARKPKPASALDLLAGVAAGPSTDAQDRTGADAQGEPSAPEVTFCDGASMLTSDSDGDGSGPRRMLKNVHIMGNDFDMNGFMRNLKRTGDSNKKGPRLVWLRKHWGQQYQVALLRATCAMLGVTPLPSRTHDALPWQVQRAAAARKQDKGWAAASEEEKVRSMLRRRVEAVLDVGELAAAGLALVVVGAERLKEAKAEDEAEKEAKAAEAEKQAEAEEEKEAKEEANSTARAGGRV</sequence>
<gene>
    <name evidence="2" type="ORF">HYH03_009714</name>
</gene>
<evidence type="ECO:0000256" key="1">
    <source>
        <dbReference type="SAM" id="MobiDB-lite"/>
    </source>
</evidence>
<feature type="compositionally biased region" description="Low complexity" evidence="1">
    <location>
        <begin position="35"/>
        <end position="49"/>
    </location>
</feature>
<keyword evidence="3" id="KW-1185">Reference proteome</keyword>
<reference evidence="2" key="1">
    <citation type="journal article" date="2020" name="bioRxiv">
        <title>Comparative genomics of Chlamydomonas.</title>
        <authorList>
            <person name="Craig R.J."/>
            <person name="Hasan A.R."/>
            <person name="Ness R.W."/>
            <person name="Keightley P.D."/>
        </authorList>
    </citation>
    <scope>NUCLEOTIDE SEQUENCE</scope>
    <source>
        <strain evidence="2">CCAP 11/70</strain>
    </source>
</reference>
<dbReference type="AlphaFoldDB" id="A0A836BY68"/>
<dbReference type="EMBL" id="JAEHOE010000048">
    <property type="protein sequence ID" value="KAG2491983.1"/>
    <property type="molecule type" value="Genomic_DNA"/>
</dbReference>
<feature type="compositionally biased region" description="Basic and acidic residues" evidence="1">
    <location>
        <begin position="1226"/>
        <end position="1257"/>
    </location>
</feature>
<feature type="region of interest" description="Disordered" evidence="1">
    <location>
        <begin position="1226"/>
        <end position="1267"/>
    </location>
</feature>
<dbReference type="Proteomes" id="UP000612055">
    <property type="component" value="Unassembled WGS sequence"/>
</dbReference>
<proteinExistence type="predicted"/>
<evidence type="ECO:0000313" key="2">
    <source>
        <dbReference type="EMBL" id="KAG2491983.1"/>
    </source>
</evidence>
<organism evidence="2 3">
    <name type="scientific">Edaphochlamys debaryana</name>
    <dbReference type="NCBI Taxonomy" id="47281"/>
    <lineage>
        <taxon>Eukaryota</taxon>
        <taxon>Viridiplantae</taxon>
        <taxon>Chlorophyta</taxon>
        <taxon>core chlorophytes</taxon>
        <taxon>Chlorophyceae</taxon>
        <taxon>CS clade</taxon>
        <taxon>Chlamydomonadales</taxon>
        <taxon>Chlamydomonadales incertae sedis</taxon>
        <taxon>Edaphochlamys</taxon>
    </lineage>
</organism>
<feature type="region of interest" description="Disordered" evidence="1">
    <location>
        <begin position="150"/>
        <end position="201"/>
    </location>
</feature>
<comment type="caution">
    <text evidence="2">The sequence shown here is derived from an EMBL/GenBank/DDBJ whole genome shotgun (WGS) entry which is preliminary data.</text>
</comment>
<name>A0A836BY68_9CHLO</name>
<feature type="compositionally biased region" description="Basic and acidic residues" evidence="1">
    <location>
        <begin position="1018"/>
        <end position="1028"/>
    </location>
</feature>
<protein>
    <submittedName>
        <fullName evidence="2">Uncharacterized protein</fullName>
    </submittedName>
</protein>
<feature type="compositionally biased region" description="Basic and acidic residues" evidence="1">
    <location>
        <begin position="150"/>
        <end position="164"/>
    </location>
</feature>
<feature type="region of interest" description="Disordered" evidence="1">
    <location>
        <begin position="1015"/>
        <end position="1095"/>
    </location>
</feature>
<evidence type="ECO:0000313" key="3">
    <source>
        <dbReference type="Proteomes" id="UP000612055"/>
    </source>
</evidence>
<feature type="region of interest" description="Disordered" evidence="1">
    <location>
        <begin position="23"/>
        <end position="49"/>
    </location>
</feature>
<accession>A0A836BY68</accession>